<dbReference type="GO" id="GO:0006355">
    <property type="term" value="P:regulation of DNA-templated transcription"/>
    <property type="evidence" value="ECO:0007669"/>
    <property type="project" value="InterPro"/>
</dbReference>
<feature type="compositionally biased region" description="Basic and acidic residues" evidence="4">
    <location>
        <begin position="934"/>
        <end position="952"/>
    </location>
</feature>
<evidence type="ECO:0000256" key="4">
    <source>
        <dbReference type="SAM" id="MobiDB-lite"/>
    </source>
</evidence>
<feature type="compositionally biased region" description="Basic and acidic residues" evidence="4">
    <location>
        <begin position="1009"/>
        <end position="1019"/>
    </location>
</feature>
<feature type="repeat" description="TPR" evidence="3">
    <location>
        <begin position="203"/>
        <end position="236"/>
    </location>
</feature>
<sequence>IEVPLRGVDDVVTIDCSELPDDPRDLCQLLSGEEAHPKYWIRLAAEYRKAALTDHAIDIVNEGLKTNRVQSDRDFRAQFHSLLATLYIQKSRISSSGLSKQEPDARNKEYWQQLATQSINDASRLNPDSVSSLISRGVLSMMKIDGDRALEEANKQFDAALKKNTRNLFAMLGKGRIMYARKNFKVALGWFQKVLAAQPKFRPDPRIGIGLCFWQLKMLEDATLAWARALELDPENSIVSALLGIASVTEAFQHVGDAKKFQSLYTSGLQLVLKAWKAAEVPIAGVVLASYYFSKRKIDGLVQITERILNHTDLAAIRGDAFLWIARGQHVVEGHDKAAQFYQLAKQQEPDLLLASLGIAQTQLIRDGVTDAKLILEGIADRHPKCVEVLSMLGSIYTRELADANFKGDRAVQKSKARAMLDKAISLIADSPKLSFTDADLHFGKAMLLDEDDSLSIIRTLEQAIEVQASLDLTISPELYNNMAVVHHLDGNYDLAHDLYKRALQSCEEPSIDSNDRLSGLRTIMSYNLGRCEEDAGKLSAARASYQKLIAQYPDYVEARARLCFMDMKENSQVDVQTELDMLLEISPRNTEVRALYGWYLGRLPKAKGLHYNEDPERRHFNHTLKHIDNYERFSLTALGNFYIRLARSIRPDSDQLKEERRKHYDMATKFFERALHYDKNNAYAAQGLGIAFAEHKQPQKALNIFTKVRETLRDDSVILNMGHCLAELHQHARAIECYEIVLSNCQGSAALSIYQCLGRTWCARGREERSAESLREALKYTRDAEKLSPAPAVKFNIAFIRFQIADVLRQTPEAERSVADLEDAIAGLQAAIVAFTQIADSPQAPFPKEEIRQRATMGKNTTVRQLERELQKQKDYESKNSAKVEQARRMREDDRKRKEQIREEARLAEESRQAALREQRRKMLEEARAWTDKRRLEDEENEQRKFEEQEAKRRRVERRKGKKSKGYDIAGSSDDEVPRKTAERQRKRGPRQSKTVAASETGSPGPDQSDRGESPERTNKKRKLYKSAAIVDSDLDDD</sequence>
<evidence type="ECO:0000256" key="1">
    <source>
        <dbReference type="ARBA" id="ARBA00022737"/>
    </source>
</evidence>
<evidence type="ECO:0000313" key="5">
    <source>
        <dbReference type="EMBL" id="ORY86076.1"/>
    </source>
</evidence>
<dbReference type="GeneID" id="63783862"/>
<dbReference type="RefSeq" id="XP_040727258.1">
    <property type="nucleotide sequence ID" value="XM_040867263.1"/>
</dbReference>
<feature type="compositionally biased region" description="Basic and acidic residues" evidence="4">
    <location>
        <begin position="866"/>
        <end position="900"/>
    </location>
</feature>
<dbReference type="Proteomes" id="UP000193685">
    <property type="component" value="Unassembled WGS sequence"/>
</dbReference>
<feature type="non-terminal residue" evidence="5">
    <location>
        <position position="1039"/>
    </location>
</feature>
<dbReference type="SUPFAM" id="SSF48452">
    <property type="entry name" value="TPR-like"/>
    <property type="match status" value="3"/>
</dbReference>
<dbReference type="AlphaFoldDB" id="A0A1Y2FSC0"/>
<protein>
    <recommendedName>
        <fullName evidence="7">RNA polymerase II-associated protein</fullName>
    </recommendedName>
</protein>
<dbReference type="Gene3D" id="1.25.40.10">
    <property type="entry name" value="Tetratricopeptide repeat domain"/>
    <property type="match status" value="3"/>
</dbReference>
<dbReference type="InterPro" id="IPR031101">
    <property type="entry name" value="Ctr9"/>
</dbReference>
<dbReference type="PANTHER" id="PTHR14027">
    <property type="entry name" value="RNA POLYMERASE-ASSOCIATED PROTEIN CTR9"/>
    <property type="match status" value="1"/>
</dbReference>
<dbReference type="SMART" id="SM00028">
    <property type="entry name" value="TPR"/>
    <property type="match status" value="8"/>
</dbReference>
<keyword evidence="2 3" id="KW-0802">TPR repeat</keyword>
<accession>A0A1Y2FSC0</accession>
<dbReference type="PANTHER" id="PTHR14027:SF2">
    <property type="entry name" value="RNA POLYMERASE-ASSOCIATED PROTEIN CTR9 HOMOLOG"/>
    <property type="match status" value="1"/>
</dbReference>
<dbReference type="InterPro" id="IPR011990">
    <property type="entry name" value="TPR-like_helical_dom_sf"/>
</dbReference>
<comment type="caution">
    <text evidence="5">The sequence shown here is derived from an EMBL/GenBank/DDBJ whole genome shotgun (WGS) entry which is preliminary data.</text>
</comment>
<feature type="region of interest" description="Disordered" evidence="4">
    <location>
        <begin position="934"/>
        <end position="1039"/>
    </location>
</feature>
<feature type="compositionally biased region" description="Polar residues" evidence="4">
    <location>
        <begin position="993"/>
        <end position="1003"/>
    </location>
</feature>
<keyword evidence="6" id="KW-1185">Reference proteome</keyword>
<dbReference type="OMA" id="EHWLTIA"/>
<evidence type="ECO:0008006" key="7">
    <source>
        <dbReference type="Google" id="ProtNLM"/>
    </source>
</evidence>
<dbReference type="GO" id="GO:0000993">
    <property type="term" value="F:RNA polymerase II complex binding"/>
    <property type="evidence" value="ECO:0007669"/>
    <property type="project" value="TreeGrafter"/>
</dbReference>
<dbReference type="GO" id="GO:0016593">
    <property type="term" value="C:Cdc73/Paf1 complex"/>
    <property type="evidence" value="ECO:0007669"/>
    <property type="project" value="TreeGrafter"/>
</dbReference>
<name>A0A1Y2FSC0_PROLT</name>
<dbReference type="OrthoDB" id="343875at2759"/>
<dbReference type="InterPro" id="IPR019734">
    <property type="entry name" value="TPR_rpt"/>
</dbReference>
<feature type="compositionally biased region" description="Basic residues" evidence="4">
    <location>
        <begin position="953"/>
        <end position="965"/>
    </location>
</feature>
<evidence type="ECO:0000313" key="6">
    <source>
        <dbReference type="Proteomes" id="UP000193685"/>
    </source>
</evidence>
<dbReference type="Pfam" id="PF13432">
    <property type="entry name" value="TPR_16"/>
    <property type="match status" value="1"/>
</dbReference>
<evidence type="ECO:0000256" key="2">
    <source>
        <dbReference type="ARBA" id="ARBA00022803"/>
    </source>
</evidence>
<dbReference type="PROSITE" id="PS50005">
    <property type="entry name" value="TPR"/>
    <property type="match status" value="1"/>
</dbReference>
<gene>
    <name evidence="5" type="ORF">BCR37DRAFT_337496</name>
</gene>
<dbReference type="EMBL" id="MCFI01000003">
    <property type="protein sequence ID" value="ORY86076.1"/>
    <property type="molecule type" value="Genomic_DNA"/>
</dbReference>
<feature type="non-terminal residue" evidence="5">
    <location>
        <position position="1"/>
    </location>
</feature>
<proteinExistence type="predicted"/>
<reference evidence="5 6" key="1">
    <citation type="submission" date="2016-07" db="EMBL/GenBank/DDBJ databases">
        <title>Pervasive Adenine N6-methylation of Active Genes in Fungi.</title>
        <authorList>
            <consortium name="DOE Joint Genome Institute"/>
            <person name="Mondo S.J."/>
            <person name="Dannebaum R.O."/>
            <person name="Kuo R.C."/>
            <person name="Labutti K."/>
            <person name="Haridas S."/>
            <person name="Kuo A."/>
            <person name="Salamov A."/>
            <person name="Ahrendt S.R."/>
            <person name="Lipzen A."/>
            <person name="Sullivan W."/>
            <person name="Andreopoulos W.B."/>
            <person name="Clum A."/>
            <person name="Lindquist E."/>
            <person name="Daum C."/>
            <person name="Ramamoorthy G.K."/>
            <person name="Gryganskyi A."/>
            <person name="Culley D."/>
            <person name="Magnuson J.K."/>
            <person name="James T.Y."/>
            <person name="O'Malley M.A."/>
            <person name="Stajich J.E."/>
            <person name="Spatafora J.W."/>
            <person name="Visel A."/>
            <person name="Grigoriev I.V."/>
        </authorList>
    </citation>
    <scope>NUCLEOTIDE SEQUENCE [LARGE SCALE GENOMIC DNA]</scope>
    <source>
        <strain evidence="5 6">12-1054</strain>
    </source>
</reference>
<feature type="region of interest" description="Disordered" evidence="4">
    <location>
        <begin position="845"/>
        <end position="900"/>
    </location>
</feature>
<dbReference type="GO" id="GO:0006368">
    <property type="term" value="P:transcription elongation by RNA polymerase II"/>
    <property type="evidence" value="ECO:0007669"/>
    <property type="project" value="TreeGrafter"/>
</dbReference>
<dbReference type="STRING" id="56484.A0A1Y2FSC0"/>
<dbReference type="Pfam" id="PF13174">
    <property type="entry name" value="TPR_6"/>
    <property type="match status" value="1"/>
</dbReference>
<evidence type="ECO:0000256" key="3">
    <source>
        <dbReference type="PROSITE-ProRule" id="PRU00339"/>
    </source>
</evidence>
<organism evidence="5 6">
    <name type="scientific">Protomyces lactucae-debilis</name>
    <dbReference type="NCBI Taxonomy" id="2754530"/>
    <lineage>
        <taxon>Eukaryota</taxon>
        <taxon>Fungi</taxon>
        <taxon>Dikarya</taxon>
        <taxon>Ascomycota</taxon>
        <taxon>Taphrinomycotina</taxon>
        <taxon>Taphrinomycetes</taxon>
        <taxon>Taphrinales</taxon>
        <taxon>Protomycetaceae</taxon>
        <taxon>Protomyces</taxon>
    </lineage>
</organism>
<keyword evidence="1" id="KW-0677">Repeat</keyword>